<protein>
    <recommendedName>
        <fullName evidence="4">DUF1579 domain-containing protein</fullName>
    </recommendedName>
</protein>
<keyword evidence="3" id="KW-1185">Reference proteome</keyword>
<evidence type="ECO:0008006" key="4">
    <source>
        <dbReference type="Google" id="ProtNLM"/>
    </source>
</evidence>
<dbReference type="OrthoDB" id="9131867at2"/>
<dbReference type="EMBL" id="BJYU01000208">
    <property type="protein sequence ID" value="GEO18557.1"/>
    <property type="molecule type" value="Genomic_DNA"/>
</dbReference>
<comment type="caution">
    <text evidence="2">The sequence shown here is derived from an EMBL/GenBank/DDBJ whole genome shotgun (WGS) entry which is preliminary data.</text>
</comment>
<dbReference type="Proteomes" id="UP000321085">
    <property type="component" value="Unassembled WGS sequence"/>
</dbReference>
<accession>A0A512C3D7</accession>
<evidence type="ECO:0000313" key="2">
    <source>
        <dbReference type="EMBL" id="GEO18557.1"/>
    </source>
</evidence>
<name>A0A512C3D7_9HYPH</name>
<reference evidence="2 3" key="1">
    <citation type="submission" date="2019-07" db="EMBL/GenBank/DDBJ databases">
        <title>Whole genome shotgun sequence of Microvirga aerophila NBRC 106136.</title>
        <authorList>
            <person name="Hosoyama A."/>
            <person name="Uohara A."/>
            <person name="Ohji S."/>
            <person name="Ichikawa N."/>
        </authorList>
    </citation>
    <scope>NUCLEOTIDE SEQUENCE [LARGE SCALE GENOMIC DNA]</scope>
    <source>
        <strain evidence="2 3">NBRC 106136</strain>
    </source>
</reference>
<evidence type="ECO:0000313" key="3">
    <source>
        <dbReference type="Proteomes" id="UP000321085"/>
    </source>
</evidence>
<feature type="signal peptide" evidence="1">
    <location>
        <begin position="1"/>
        <end position="22"/>
    </location>
</feature>
<organism evidence="2 3">
    <name type="scientific">Microvirga aerophila</name>
    <dbReference type="NCBI Taxonomy" id="670291"/>
    <lineage>
        <taxon>Bacteria</taxon>
        <taxon>Pseudomonadati</taxon>
        <taxon>Pseudomonadota</taxon>
        <taxon>Alphaproteobacteria</taxon>
        <taxon>Hyphomicrobiales</taxon>
        <taxon>Methylobacteriaceae</taxon>
        <taxon>Microvirga</taxon>
    </lineage>
</organism>
<feature type="chain" id="PRO_5022198628" description="DUF1579 domain-containing protein" evidence="1">
    <location>
        <begin position="23"/>
        <end position="173"/>
    </location>
</feature>
<dbReference type="AlphaFoldDB" id="A0A512C3D7"/>
<proteinExistence type="predicted"/>
<evidence type="ECO:0000256" key="1">
    <source>
        <dbReference type="SAM" id="SignalP"/>
    </source>
</evidence>
<sequence length="173" mass="18694">MRLVSASFAAASLIVASLPTMAFELQGYRSGMSLAEVTEIAKHSGWEIVPVGFVLSSGNGSYGLRRPLPSGALTFGIDFSFCNDHLMLLGETIQGGFDAFARTLEAYTKRFGQGSISSRSENGPNGTLSEITVEWLDPGHDRHRVSMFALQGRQTVAVSMFSPEVARPCRQTD</sequence>
<gene>
    <name evidence="2" type="ORF">MAE02_62530</name>
</gene>
<keyword evidence="1" id="KW-0732">Signal</keyword>